<evidence type="ECO:0000256" key="8">
    <source>
        <dbReference type="ARBA" id="ARBA00023240"/>
    </source>
</evidence>
<protein>
    <submittedName>
        <fullName evidence="15">Collagenase-like</fullName>
    </submittedName>
</protein>
<dbReference type="GO" id="GO:0005576">
    <property type="term" value="C:extracellular region"/>
    <property type="evidence" value="ECO:0007669"/>
    <property type="project" value="UniProtKB-SubCell"/>
</dbReference>
<dbReference type="SUPFAM" id="SSF50494">
    <property type="entry name" value="Trypsin-like serine proteases"/>
    <property type="match status" value="1"/>
</dbReference>
<evidence type="ECO:0000256" key="12">
    <source>
        <dbReference type="SAM" id="SignalP"/>
    </source>
</evidence>
<dbReference type="OrthoDB" id="5565075at2759"/>
<feature type="signal peptide" evidence="12">
    <location>
        <begin position="1"/>
        <end position="15"/>
    </location>
</feature>
<evidence type="ECO:0000256" key="3">
    <source>
        <dbReference type="ARBA" id="ARBA00022656"/>
    </source>
</evidence>
<organism evidence="14 15">
    <name type="scientific">Bicyclus anynana</name>
    <name type="common">Squinting bush brown butterfly</name>
    <dbReference type="NCBI Taxonomy" id="110368"/>
    <lineage>
        <taxon>Eukaryota</taxon>
        <taxon>Metazoa</taxon>
        <taxon>Ecdysozoa</taxon>
        <taxon>Arthropoda</taxon>
        <taxon>Hexapoda</taxon>
        <taxon>Insecta</taxon>
        <taxon>Pterygota</taxon>
        <taxon>Neoptera</taxon>
        <taxon>Endopterygota</taxon>
        <taxon>Lepidoptera</taxon>
        <taxon>Glossata</taxon>
        <taxon>Ditrysia</taxon>
        <taxon>Papilionoidea</taxon>
        <taxon>Nymphalidae</taxon>
        <taxon>Satyrinae</taxon>
        <taxon>Satyrini</taxon>
        <taxon>Mycalesina</taxon>
        <taxon>Bicyclus</taxon>
    </lineage>
</organism>
<accession>A0A6J1N7E4</accession>
<dbReference type="PANTHER" id="PTHR24276:SF91">
    <property type="entry name" value="AT26814P-RELATED"/>
    <property type="match status" value="1"/>
</dbReference>
<dbReference type="InterPro" id="IPR018114">
    <property type="entry name" value="TRYPSIN_HIS"/>
</dbReference>
<dbReference type="PROSITE" id="PS50240">
    <property type="entry name" value="TRYPSIN_DOM"/>
    <property type="match status" value="1"/>
</dbReference>
<dbReference type="InterPro" id="IPR009003">
    <property type="entry name" value="Peptidase_S1_PA"/>
</dbReference>
<name>A0A6J1N7E4_BICAN</name>
<dbReference type="KEGG" id="bany:112049217"/>
<dbReference type="GO" id="GO:0090729">
    <property type="term" value="F:toxin activity"/>
    <property type="evidence" value="ECO:0007669"/>
    <property type="project" value="UniProtKB-KW"/>
</dbReference>
<keyword evidence="4 11" id="KW-0645">Protease</keyword>
<evidence type="ECO:0000256" key="1">
    <source>
        <dbReference type="ARBA" id="ARBA00004239"/>
    </source>
</evidence>
<comment type="similarity">
    <text evidence="2">Belongs to the peptidase S1 family.</text>
</comment>
<gene>
    <name evidence="15" type="primary">LOC112049217</name>
</gene>
<keyword evidence="14" id="KW-1185">Reference proteome</keyword>
<evidence type="ECO:0000256" key="11">
    <source>
        <dbReference type="RuleBase" id="RU363034"/>
    </source>
</evidence>
<keyword evidence="10" id="KW-1205">Fibrinolytic toxin</keyword>
<dbReference type="InterPro" id="IPR033116">
    <property type="entry name" value="TRYPSIN_SER"/>
</dbReference>
<dbReference type="PROSITE" id="PS00135">
    <property type="entry name" value="TRYPSIN_SER"/>
    <property type="match status" value="1"/>
</dbReference>
<proteinExistence type="inferred from homology"/>
<dbReference type="Pfam" id="PF00089">
    <property type="entry name" value="Trypsin"/>
    <property type="match status" value="1"/>
</dbReference>
<evidence type="ECO:0000256" key="5">
    <source>
        <dbReference type="ARBA" id="ARBA00022801"/>
    </source>
</evidence>
<keyword evidence="12" id="KW-0732">Signal</keyword>
<evidence type="ECO:0000313" key="14">
    <source>
        <dbReference type="Proteomes" id="UP001652582"/>
    </source>
</evidence>
<keyword evidence="8" id="KW-1199">Hemostasis impairing toxin</keyword>
<dbReference type="PROSITE" id="PS00134">
    <property type="entry name" value="TRYPSIN_HIS"/>
    <property type="match status" value="1"/>
</dbReference>
<dbReference type="Proteomes" id="UP001652582">
    <property type="component" value="Chromosome 19"/>
</dbReference>
<keyword evidence="6 11" id="KW-0720">Serine protease</keyword>
<evidence type="ECO:0000313" key="15">
    <source>
        <dbReference type="RefSeq" id="XP_023942784.1"/>
    </source>
</evidence>
<feature type="domain" description="Peptidase S1" evidence="13">
    <location>
        <begin position="52"/>
        <end position="285"/>
    </location>
</feature>
<dbReference type="SMART" id="SM00020">
    <property type="entry name" value="Tryp_SPc"/>
    <property type="match status" value="1"/>
</dbReference>
<dbReference type="InterPro" id="IPR001254">
    <property type="entry name" value="Trypsin_dom"/>
</dbReference>
<evidence type="ECO:0000259" key="13">
    <source>
        <dbReference type="PROSITE" id="PS50240"/>
    </source>
</evidence>
<dbReference type="InterPro" id="IPR043504">
    <property type="entry name" value="Peptidase_S1_PA_chymotrypsin"/>
</dbReference>
<dbReference type="GeneID" id="112049217"/>
<dbReference type="PRINTS" id="PR00722">
    <property type="entry name" value="CHYMOTRYPSIN"/>
</dbReference>
<evidence type="ECO:0000256" key="10">
    <source>
        <dbReference type="ARBA" id="ARBA00084094"/>
    </source>
</evidence>
<dbReference type="PANTHER" id="PTHR24276">
    <property type="entry name" value="POLYSERASE-RELATED"/>
    <property type="match status" value="1"/>
</dbReference>
<dbReference type="RefSeq" id="XP_023942784.1">
    <property type="nucleotide sequence ID" value="XM_024087016.2"/>
</dbReference>
<dbReference type="GO" id="GO:0004252">
    <property type="term" value="F:serine-type endopeptidase activity"/>
    <property type="evidence" value="ECO:0007669"/>
    <property type="project" value="InterPro"/>
</dbReference>
<dbReference type="CDD" id="cd00190">
    <property type="entry name" value="Tryp_SPc"/>
    <property type="match status" value="1"/>
</dbReference>
<evidence type="ECO:0000256" key="6">
    <source>
        <dbReference type="ARBA" id="ARBA00022825"/>
    </source>
</evidence>
<keyword evidence="7" id="KW-1015">Disulfide bond</keyword>
<keyword evidence="5 11" id="KW-0378">Hydrolase</keyword>
<reference evidence="15" key="1">
    <citation type="submission" date="2025-08" db="UniProtKB">
        <authorList>
            <consortium name="RefSeq"/>
        </authorList>
    </citation>
    <scope>IDENTIFICATION</scope>
</reference>
<evidence type="ECO:0000256" key="2">
    <source>
        <dbReference type="ARBA" id="ARBA00007664"/>
    </source>
</evidence>
<dbReference type="AlphaFoldDB" id="A0A6J1N7E4"/>
<keyword evidence="3" id="KW-0800">Toxin</keyword>
<evidence type="ECO:0000256" key="7">
    <source>
        <dbReference type="ARBA" id="ARBA00023157"/>
    </source>
</evidence>
<evidence type="ECO:0000256" key="4">
    <source>
        <dbReference type="ARBA" id="ARBA00022670"/>
    </source>
</evidence>
<dbReference type="FunFam" id="2.40.10.10:FF:000068">
    <property type="entry name" value="transmembrane protease serine 2"/>
    <property type="match status" value="1"/>
</dbReference>
<comment type="function">
    <text evidence="9">Fibrinolytic activity; shows preferential cleavage of Arg-Gly bonds in all three fibrinogen chains. Contact with the caterpillars causes severe bleeding, due the anticoagulant effect of the protein.</text>
</comment>
<feature type="chain" id="PRO_5026953292" evidence="12">
    <location>
        <begin position="16"/>
        <end position="285"/>
    </location>
</feature>
<evidence type="ECO:0000256" key="9">
    <source>
        <dbReference type="ARBA" id="ARBA00055534"/>
    </source>
</evidence>
<comment type="subcellular location">
    <subcellularLocation>
        <location evidence="1">Secreted</location>
        <location evidence="1">Extracellular space</location>
    </subcellularLocation>
</comment>
<dbReference type="GO" id="GO:0006508">
    <property type="term" value="P:proteolysis"/>
    <property type="evidence" value="ECO:0007669"/>
    <property type="project" value="UniProtKB-KW"/>
</dbReference>
<sequence length="285" mass="29723">MKLLVVFALLAAASAEVVDPPIFKDYHAEIGIPSAARIKLIEESVDFDGSRITGGSPSQVGSHPHLGGLVITLTNGRTSVCGSSLLSNNRAVTAAHCWRHGLNQARTFTVVLGSNRLFTGGNRVDTSNVVTHANYNMANLNNDIAVITLPHVGFTAHIGPISIASGTNQFVGVWANAAGFGANGDNMPITTNQAKHEVSLQVITNAICARTYGNAVVVSSVICTDTSNGRSTCGGDSGGPLATGTRNTGDLIGVTSFGHRDGCQRGHPAGFVRVTSFTAWIRNLM</sequence>
<dbReference type="InterPro" id="IPR001314">
    <property type="entry name" value="Peptidase_S1A"/>
</dbReference>
<dbReference type="InterPro" id="IPR050430">
    <property type="entry name" value="Peptidase_S1"/>
</dbReference>
<dbReference type="Gene3D" id="2.40.10.10">
    <property type="entry name" value="Trypsin-like serine proteases"/>
    <property type="match status" value="2"/>
</dbReference>